<dbReference type="AlphaFoldDB" id="A0A087ST82"/>
<accession>A0A087ST82</accession>
<dbReference type="EMBL" id="KL662184">
    <property type="protein sequence ID" value="KFM28936.1"/>
    <property type="molecule type" value="Genomic_DNA"/>
</dbReference>
<dbReference type="RefSeq" id="XP_011401985.1">
    <property type="nucleotide sequence ID" value="XM_011403683.1"/>
</dbReference>
<dbReference type="InterPro" id="IPR038516">
    <property type="entry name" value="AAR2_N_sf"/>
</dbReference>
<dbReference type="OrthoDB" id="201752at2759"/>
<reference evidence="4 5" key="1">
    <citation type="journal article" date="2014" name="BMC Genomics">
        <title>Oil accumulation mechanisms of the oleaginous microalga Chlorella protothecoides revealed through its genome, transcriptomes, and proteomes.</title>
        <authorList>
            <person name="Gao C."/>
            <person name="Wang Y."/>
            <person name="Shen Y."/>
            <person name="Yan D."/>
            <person name="He X."/>
            <person name="Dai J."/>
            <person name="Wu Q."/>
        </authorList>
    </citation>
    <scope>NUCLEOTIDE SEQUENCE [LARGE SCALE GENOMIC DNA]</scope>
    <source>
        <strain evidence="4 5">0710</strain>
    </source>
</reference>
<organism evidence="4 5">
    <name type="scientific">Auxenochlorella protothecoides</name>
    <name type="common">Green microalga</name>
    <name type="synonym">Chlorella protothecoides</name>
    <dbReference type="NCBI Taxonomy" id="3075"/>
    <lineage>
        <taxon>Eukaryota</taxon>
        <taxon>Viridiplantae</taxon>
        <taxon>Chlorophyta</taxon>
        <taxon>core chlorophytes</taxon>
        <taxon>Trebouxiophyceae</taxon>
        <taxon>Chlorellales</taxon>
        <taxon>Chlorellaceae</taxon>
        <taxon>Auxenochlorella</taxon>
    </lineage>
</organism>
<feature type="domain" description="AAR2 C-terminal" evidence="2">
    <location>
        <begin position="127"/>
        <end position="238"/>
    </location>
</feature>
<protein>
    <submittedName>
        <fullName evidence="4">AAR2-like protein</fullName>
    </submittedName>
</protein>
<dbReference type="GeneID" id="23615491"/>
<gene>
    <name evidence="4" type="ORF">F751_4100</name>
</gene>
<evidence type="ECO:0000313" key="5">
    <source>
        <dbReference type="Proteomes" id="UP000028924"/>
    </source>
</evidence>
<evidence type="ECO:0000259" key="2">
    <source>
        <dbReference type="Pfam" id="PF05282"/>
    </source>
</evidence>
<name>A0A087ST82_AUXPR</name>
<dbReference type="InterPro" id="IPR007946">
    <property type="entry name" value="AAR2"/>
</dbReference>
<evidence type="ECO:0000256" key="1">
    <source>
        <dbReference type="ARBA" id="ARBA00006281"/>
    </source>
</evidence>
<proteinExistence type="inferred from homology"/>
<dbReference type="Gene3D" id="1.25.40.550">
    <property type="entry name" value="Aar2, C-terminal domain-like"/>
    <property type="match status" value="1"/>
</dbReference>
<dbReference type="STRING" id="3075.A0A087ST82"/>
<dbReference type="GO" id="GO:0000244">
    <property type="term" value="P:spliceosomal tri-snRNP complex assembly"/>
    <property type="evidence" value="ECO:0007669"/>
    <property type="project" value="TreeGrafter"/>
</dbReference>
<dbReference type="KEGG" id="apro:F751_4100"/>
<keyword evidence="5" id="KW-1185">Reference proteome</keyword>
<dbReference type="PANTHER" id="PTHR12689">
    <property type="entry name" value="A1 CISTRON SPLICING FACTOR AAR2-RELATED"/>
    <property type="match status" value="1"/>
</dbReference>
<dbReference type="eggNOG" id="KOG3937">
    <property type="taxonomic scope" value="Eukaryota"/>
</dbReference>
<dbReference type="CDD" id="cd13777">
    <property type="entry name" value="Aar2_N"/>
    <property type="match status" value="1"/>
</dbReference>
<evidence type="ECO:0000259" key="3">
    <source>
        <dbReference type="Pfam" id="PF20981"/>
    </source>
</evidence>
<dbReference type="Proteomes" id="UP000028924">
    <property type="component" value="Unassembled WGS sequence"/>
</dbReference>
<dbReference type="InterPro" id="IPR033648">
    <property type="entry name" value="AAR2_C"/>
</dbReference>
<evidence type="ECO:0000313" key="4">
    <source>
        <dbReference type="EMBL" id="KFM28936.1"/>
    </source>
</evidence>
<dbReference type="InterPro" id="IPR038514">
    <property type="entry name" value="AAR2_C_sf"/>
</dbReference>
<feature type="domain" description="AAR2 N-terminal" evidence="3">
    <location>
        <begin position="40"/>
        <end position="106"/>
    </location>
</feature>
<dbReference type="Pfam" id="PF20981">
    <property type="entry name" value="AAR2_1st"/>
    <property type="match status" value="1"/>
</dbReference>
<dbReference type="PANTHER" id="PTHR12689:SF4">
    <property type="entry name" value="PROTEIN AAR2 HOMOLOG"/>
    <property type="match status" value="1"/>
</dbReference>
<dbReference type="Gene3D" id="2.60.34.20">
    <property type="match status" value="1"/>
</dbReference>
<dbReference type="CDD" id="cd13778">
    <property type="entry name" value="Aar2_C"/>
    <property type="match status" value="1"/>
</dbReference>
<dbReference type="InterPro" id="IPR033647">
    <property type="entry name" value="Aar2_N"/>
</dbReference>
<sequence>MSAPYRINMDNVAARDLLKKGATILLLDVPPGTAVGIDHQVVIKRWDPQQEYLVAVDEESEVMQFTQAVHMFEFDRHLAPYDLANLATWRSLSAHVTPAVIDRLQPVGGNICVLAEAPPGDGVYDAAARTRHNLDRSEGLDSLIREEYAGDGDLLLGELQFAFLAFLVGQSFAGLMQWRALLQLLLGCFSAALGQHQQLFAQALDVLAAQLAASSQKQWTRGVQEESDGAGLTPALAESVARVNEALHELVGWEDSSQVQELGLGDDEDSPAVVDLDAPMF</sequence>
<dbReference type="Pfam" id="PF05282">
    <property type="entry name" value="AAR2"/>
    <property type="match status" value="1"/>
</dbReference>
<comment type="similarity">
    <text evidence="1">Belongs to the AAR2 family.</text>
</comment>